<organism evidence="1 2">
    <name type="scientific">Actinoplanes missouriensis (strain ATCC 14538 / DSM 43046 / CBS 188.64 / JCM 3121 / NBRC 102363 / NCIMB 12654 / NRRL B-3342 / UNCC 431)</name>
    <dbReference type="NCBI Taxonomy" id="512565"/>
    <lineage>
        <taxon>Bacteria</taxon>
        <taxon>Bacillati</taxon>
        <taxon>Actinomycetota</taxon>
        <taxon>Actinomycetes</taxon>
        <taxon>Micromonosporales</taxon>
        <taxon>Micromonosporaceae</taxon>
        <taxon>Actinoplanes</taxon>
    </lineage>
</organism>
<evidence type="ECO:0000313" key="2">
    <source>
        <dbReference type="Proteomes" id="UP000007882"/>
    </source>
</evidence>
<name>I0H8A4_ACTM4</name>
<dbReference type="AlphaFoldDB" id="I0H8A4"/>
<proteinExistence type="predicted"/>
<protein>
    <submittedName>
        <fullName evidence="1">Uncharacterized protein</fullName>
    </submittedName>
</protein>
<dbReference type="STRING" id="512565.AMIS_40210"/>
<accession>I0H8A4</accession>
<dbReference type="Proteomes" id="UP000007882">
    <property type="component" value="Chromosome"/>
</dbReference>
<dbReference type="HOGENOM" id="CLU_3394699_0_0_11"/>
<dbReference type="KEGG" id="ams:AMIS_40210"/>
<keyword evidence="2" id="KW-1185">Reference proteome</keyword>
<gene>
    <name evidence="1" type="ordered locus">AMIS_40210</name>
</gene>
<reference evidence="1 2" key="1">
    <citation type="submission" date="2012-02" db="EMBL/GenBank/DDBJ databases">
        <title>Complete genome sequence of Actinoplanes missouriensis 431 (= NBRC 102363).</title>
        <authorList>
            <person name="Ohnishi Y."/>
            <person name="Ishikawa J."/>
            <person name="Sekine M."/>
            <person name="Hosoyama A."/>
            <person name="Harada T."/>
            <person name="Narita H."/>
            <person name="Hata T."/>
            <person name="Konno Y."/>
            <person name="Tutikane K."/>
            <person name="Fujita N."/>
            <person name="Horinouchi S."/>
            <person name="Hayakawa M."/>
        </authorList>
    </citation>
    <scope>NUCLEOTIDE SEQUENCE [LARGE SCALE GENOMIC DNA]</scope>
    <source>
        <strain evidence="2">ATCC 14538 / DSM 43046 / CBS 188.64 / JCM 3121 / NBRC 102363 / NCIMB 12654 / NRRL B-3342 / UNCC 431</strain>
    </source>
</reference>
<evidence type="ECO:0000313" key="1">
    <source>
        <dbReference type="EMBL" id="BAL89241.1"/>
    </source>
</evidence>
<dbReference type="EMBL" id="AP012319">
    <property type="protein sequence ID" value="BAL89241.1"/>
    <property type="molecule type" value="Genomic_DNA"/>
</dbReference>
<sequence>MAPSNLSPGVRIGVTVTLIGTYGAIEHGMRR</sequence>